<dbReference type="Pfam" id="PF02547">
    <property type="entry name" value="Queuosine_synth"/>
    <property type="match status" value="1"/>
</dbReference>
<evidence type="ECO:0000256" key="3">
    <source>
        <dbReference type="ARBA" id="ARBA00022691"/>
    </source>
</evidence>
<organism evidence="5">
    <name type="scientific">hydrothermal vent metagenome</name>
    <dbReference type="NCBI Taxonomy" id="652676"/>
    <lineage>
        <taxon>unclassified sequences</taxon>
        <taxon>metagenomes</taxon>
        <taxon>ecological metagenomes</taxon>
    </lineage>
</organism>
<evidence type="ECO:0000313" key="5">
    <source>
        <dbReference type="EMBL" id="VAX24344.1"/>
    </source>
</evidence>
<evidence type="ECO:0000256" key="2">
    <source>
        <dbReference type="ARBA" id="ARBA00022679"/>
    </source>
</evidence>
<dbReference type="GO" id="GO:0008616">
    <property type="term" value="P:tRNA queuosine(34) biosynthetic process"/>
    <property type="evidence" value="ECO:0007669"/>
    <property type="project" value="UniProtKB-KW"/>
</dbReference>
<protein>
    <submittedName>
        <fullName evidence="5">S-adenosylmethionine:tRNA ribosyltransferase-isomerase</fullName>
        <ecNumber evidence="5">2.4.99.17</ecNumber>
    </submittedName>
</protein>
<dbReference type="Gene3D" id="2.40.10.240">
    <property type="entry name" value="QueA-like"/>
    <property type="match status" value="1"/>
</dbReference>
<accession>A0A3B1CK25</accession>
<name>A0A3B1CK25_9ZZZZ</name>
<sequence>MTDIELFNYNLPDSLIAQRPAEKRDASRMMVLNRKTKTITHNMFTSFTNYLRAGDTLVINDTKVFPARLHGTRKTGGAIEILLCRRISDGVWETMVRGLKKLSTGETIRIANAEIALIEKLEGGLAIFDFGSDEAVQDIAQAYGETPLPPYISRPGGKIDKTDKERYQTVFAKEEGSCAAPTAGLHFTDEVLKEIRAKGVEVVTVTLHVGPATFKPVKTKKIEDHLMGQEPFLISESTAEIINRAKSEKRRVIAVGSTVTRALETSAQETGKVTAGAGVSSLYITPGFTFNVVDVLLTNFHLPKSTLLMMVTAFAGYEFIIKAYNEAVASKYRFFSYGDVMLLV</sequence>
<proteinExistence type="inferred from homology"/>
<dbReference type="PANTHER" id="PTHR30307">
    <property type="entry name" value="S-ADENOSYLMETHIONINE:TRNA RIBOSYLTRANSFERASE-ISOMERASE"/>
    <property type="match status" value="1"/>
</dbReference>
<dbReference type="InterPro" id="IPR036100">
    <property type="entry name" value="QueA_sf"/>
</dbReference>
<dbReference type="HAMAP" id="MF_00113">
    <property type="entry name" value="QueA"/>
    <property type="match status" value="1"/>
</dbReference>
<dbReference type="PANTHER" id="PTHR30307:SF0">
    <property type="entry name" value="S-ADENOSYLMETHIONINE:TRNA RIBOSYLTRANSFERASE-ISOMERASE"/>
    <property type="match status" value="1"/>
</dbReference>
<keyword evidence="1" id="KW-0963">Cytoplasm</keyword>
<dbReference type="InterPro" id="IPR042118">
    <property type="entry name" value="QueA_dom1"/>
</dbReference>
<keyword evidence="4" id="KW-0671">Queuosine biosynthesis</keyword>
<evidence type="ECO:0000256" key="1">
    <source>
        <dbReference type="ARBA" id="ARBA00022490"/>
    </source>
</evidence>
<reference evidence="5" key="1">
    <citation type="submission" date="2018-06" db="EMBL/GenBank/DDBJ databases">
        <authorList>
            <person name="Zhirakovskaya E."/>
        </authorList>
    </citation>
    <scope>NUCLEOTIDE SEQUENCE</scope>
</reference>
<dbReference type="InterPro" id="IPR042119">
    <property type="entry name" value="QueA_dom2"/>
</dbReference>
<dbReference type="EC" id="2.4.99.17" evidence="5"/>
<keyword evidence="5" id="KW-0328">Glycosyltransferase</keyword>
<keyword evidence="5" id="KW-0413">Isomerase</keyword>
<dbReference type="SUPFAM" id="SSF111337">
    <property type="entry name" value="QueA-like"/>
    <property type="match status" value="1"/>
</dbReference>
<dbReference type="AlphaFoldDB" id="A0A3B1CK25"/>
<dbReference type="InterPro" id="IPR003699">
    <property type="entry name" value="QueA"/>
</dbReference>
<keyword evidence="2 5" id="KW-0808">Transferase</keyword>
<dbReference type="GO" id="GO:0051075">
    <property type="term" value="F:S-adenosylmethionine:tRNA ribosyltransferase-isomerase activity"/>
    <property type="evidence" value="ECO:0007669"/>
    <property type="project" value="UniProtKB-EC"/>
</dbReference>
<dbReference type="EMBL" id="UOGC01000164">
    <property type="protein sequence ID" value="VAX24344.1"/>
    <property type="molecule type" value="Genomic_DNA"/>
</dbReference>
<dbReference type="Gene3D" id="3.40.1780.10">
    <property type="entry name" value="QueA-like"/>
    <property type="match status" value="1"/>
</dbReference>
<evidence type="ECO:0000256" key="4">
    <source>
        <dbReference type="ARBA" id="ARBA00022785"/>
    </source>
</evidence>
<gene>
    <name evidence="5" type="ORF">MNBD_NITROSPINAE01-136</name>
</gene>
<keyword evidence="3" id="KW-0949">S-adenosyl-L-methionine</keyword>
<dbReference type="NCBIfam" id="NF001140">
    <property type="entry name" value="PRK00147.1"/>
    <property type="match status" value="1"/>
</dbReference>
<dbReference type="NCBIfam" id="TIGR00113">
    <property type="entry name" value="queA"/>
    <property type="match status" value="1"/>
</dbReference>